<dbReference type="EMBL" id="CP053418">
    <property type="protein sequence ID" value="QJW83571.1"/>
    <property type="molecule type" value="Genomic_DNA"/>
</dbReference>
<evidence type="ECO:0000313" key="2">
    <source>
        <dbReference type="Proteomes" id="UP000500826"/>
    </source>
</evidence>
<accession>A0ABX6P365</accession>
<keyword evidence="2" id="KW-1185">Reference proteome</keyword>
<dbReference type="Proteomes" id="UP000500826">
    <property type="component" value="Chromosome"/>
</dbReference>
<reference evidence="1 2" key="1">
    <citation type="submission" date="2020-05" db="EMBL/GenBank/DDBJ databases">
        <title>Ramlibacter rhizophilus sp. nov., isolated from rhizosphere soil of national flower Mugunghwa from South Korea.</title>
        <authorList>
            <person name="Zheng-Fei Y."/>
            <person name="Huan T."/>
        </authorList>
    </citation>
    <scope>NUCLEOTIDE SEQUENCE [LARGE SCALE GENOMIC DNA]</scope>
    <source>
        <strain evidence="1 2">H242</strain>
    </source>
</reference>
<evidence type="ECO:0000313" key="1">
    <source>
        <dbReference type="EMBL" id="QJW83571.1"/>
    </source>
</evidence>
<sequence length="102" mass="10986">MHEGPVLPVDRCCELALQARELHGAVTVPFLATVGLQWHGKSTIGNEWRLPADASTVLRRLLFAGSLDGVQDMAARLDAAPCDPALRMFGAVARELARKPPS</sequence>
<proteinExistence type="predicted"/>
<protein>
    <submittedName>
        <fullName evidence="1">Uncharacterized protein</fullName>
    </submittedName>
</protein>
<reference evidence="1 2" key="2">
    <citation type="submission" date="2020-05" db="EMBL/GenBank/DDBJ databases">
        <authorList>
            <person name="Khan S.A."/>
            <person name="Jeon C.O."/>
            <person name="Chun B.H."/>
        </authorList>
    </citation>
    <scope>NUCLEOTIDE SEQUENCE [LARGE SCALE GENOMIC DNA]</scope>
    <source>
        <strain evidence="1 2">H242</strain>
    </source>
</reference>
<organism evidence="1 2">
    <name type="scientific">Ramlibacter terrae</name>
    <dbReference type="NCBI Taxonomy" id="2732511"/>
    <lineage>
        <taxon>Bacteria</taxon>
        <taxon>Pseudomonadati</taxon>
        <taxon>Pseudomonadota</taxon>
        <taxon>Betaproteobacteria</taxon>
        <taxon>Burkholderiales</taxon>
        <taxon>Comamonadaceae</taxon>
        <taxon>Ramlibacter</taxon>
    </lineage>
</organism>
<gene>
    <name evidence="1" type="ORF">HK414_03880</name>
</gene>
<name>A0ABX6P365_9BURK</name>